<feature type="transmembrane region" description="Helical" evidence="4">
    <location>
        <begin position="163"/>
        <end position="188"/>
    </location>
</feature>
<keyword evidence="4" id="KW-1133">Transmembrane helix</keyword>
<gene>
    <name evidence="6" type="ORF">COB20_02275</name>
</gene>
<dbReference type="GO" id="GO:0003700">
    <property type="term" value="F:DNA-binding transcription factor activity"/>
    <property type="evidence" value="ECO:0007669"/>
    <property type="project" value="InterPro"/>
</dbReference>
<feature type="transmembrane region" description="Helical" evidence="4">
    <location>
        <begin position="200"/>
        <end position="219"/>
    </location>
</feature>
<keyword evidence="4" id="KW-0472">Membrane</keyword>
<feature type="domain" description="HTH araC/xylS-type" evidence="5">
    <location>
        <begin position="255"/>
        <end position="357"/>
    </location>
</feature>
<protein>
    <recommendedName>
        <fullName evidence="5">HTH araC/xylS-type domain-containing protein</fullName>
    </recommendedName>
</protein>
<accession>A0A2A4XGL9</accession>
<dbReference type="PROSITE" id="PS01124">
    <property type="entry name" value="HTH_ARAC_FAMILY_2"/>
    <property type="match status" value="1"/>
</dbReference>
<dbReference type="PANTHER" id="PTHR43280">
    <property type="entry name" value="ARAC-FAMILY TRANSCRIPTIONAL REGULATOR"/>
    <property type="match status" value="1"/>
</dbReference>
<keyword evidence="2" id="KW-0238">DNA-binding</keyword>
<evidence type="ECO:0000313" key="7">
    <source>
        <dbReference type="Proteomes" id="UP000218767"/>
    </source>
</evidence>
<organism evidence="6 7">
    <name type="scientific">SAR86 cluster bacterium</name>
    <dbReference type="NCBI Taxonomy" id="2030880"/>
    <lineage>
        <taxon>Bacteria</taxon>
        <taxon>Pseudomonadati</taxon>
        <taxon>Pseudomonadota</taxon>
        <taxon>Gammaproteobacteria</taxon>
        <taxon>SAR86 cluster</taxon>
    </lineage>
</organism>
<dbReference type="InterPro" id="IPR018060">
    <property type="entry name" value="HTH_AraC"/>
</dbReference>
<evidence type="ECO:0000256" key="2">
    <source>
        <dbReference type="ARBA" id="ARBA00023125"/>
    </source>
</evidence>
<evidence type="ECO:0000256" key="3">
    <source>
        <dbReference type="ARBA" id="ARBA00023163"/>
    </source>
</evidence>
<dbReference type="Proteomes" id="UP000218767">
    <property type="component" value="Unassembled WGS sequence"/>
</dbReference>
<dbReference type="InterPro" id="IPR009057">
    <property type="entry name" value="Homeodomain-like_sf"/>
</dbReference>
<dbReference type="GO" id="GO:0043565">
    <property type="term" value="F:sequence-specific DNA binding"/>
    <property type="evidence" value="ECO:0007669"/>
    <property type="project" value="InterPro"/>
</dbReference>
<dbReference type="PANTHER" id="PTHR43280:SF29">
    <property type="entry name" value="ARAC-FAMILY TRANSCRIPTIONAL REGULATOR"/>
    <property type="match status" value="1"/>
</dbReference>
<keyword evidence="4" id="KW-0812">Transmembrane</keyword>
<evidence type="ECO:0000313" key="6">
    <source>
        <dbReference type="EMBL" id="PCI81207.1"/>
    </source>
</evidence>
<dbReference type="InterPro" id="IPR018062">
    <property type="entry name" value="HTH_AraC-typ_CS"/>
</dbReference>
<feature type="transmembrane region" description="Helical" evidence="4">
    <location>
        <begin position="6"/>
        <end position="25"/>
    </location>
</feature>
<feature type="transmembrane region" description="Helical" evidence="4">
    <location>
        <begin position="60"/>
        <end position="83"/>
    </location>
</feature>
<dbReference type="InterPro" id="IPR020449">
    <property type="entry name" value="Tscrpt_reg_AraC-type_HTH"/>
</dbReference>
<dbReference type="EMBL" id="NVUL01000006">
    <property type="protein sequence ID" value="PCI81207.1"/>
    <property type="molecule type" value="Genomic_DNA"/>
</dbReference>
<dbReference type="Pfam" id="PF12833">
    <property type="entry name" value="HTH_18"/>
    <property type="match status" value="1"/>
</dbReference>
<dbReference type="SUPFAM" id="SSF46689">
    <property type="entry name" value="Homeodomain-like"/>
    <property type="match status" value="1"/>
</dbReference>
<comment type="caution">
    <text evidence="6">The sequence shown here is derived from an EMBL/GenBank/DDBJ whole genome shotgun (WGS) entry which is preliminary data.</text>
</comment>
<dbReference type="PRINTS" id="PR00032">
    <property type="entry name" value="HTHARAC"/>
</dbReference>
<evidence type="ECO:0000259" key="5">
    <source>
        <dbReference type="PROSITE" id="PS01124"/>
    </source>
</evidence>
<name>A0A2A4XGL9_9GAMM</name>
<dbReference type="SMART" id="SM00342">
    <property type="entry name" value="HTH_ARAC"/>
    <property type="match status" value="1"/>
</dbReference>
<dbReference type="Gene3D" id="1.10.10.60">
    <property type="entry name" value="Homeodomain-like"/>
    <property type="match status" value="1"/>
</dbReference>
<keyword evidence="1" id="KW-0805">Transcription regulation</keyword>
<sequence length="362" mass="41327">MNQFPELVAILACFQLIFIGAFFFVHNQGTLARLISLYCFCLCTYTLAGIPYFSNNLLSFFILFRLATLAPFILWVIAFTLFVDNGKVHPGAWLAMVFFELTRGVGIGIFYLNPETINDVSFVVVQIIPQLIMLVFAAHTLYLAYQGYSADLLEQRRRLRLTFILLMGILLVVIVGSDFINLFSRFILEPNQNLIPDVPNYLVSLYILVMTFLFCQRIFKLSEEATSLISTAGSAKDRTTKNSNTQTNVDPALLEKIKQRMEGGKLYARTGLTIANLAESLSIQEYRLRRIINQELKFRNFNQFLNNYRIEDACTRLRETSTPISTIALDIGYASLSVFNKAFKERYRVTPSEFRSSENSTN</sequence>
<reference evidence="7" key="1">
    <citation type="submission" date="2017-08" db="EMBL/GenBank/DDBJ databases">
        <title>A dynamic microbial community with high functional redundancy inhabits the cold, oxic subseafloor aquifer.</title>
        <authorList>
            <person name="Tully B.J."/>
            <person name="Wheat C.G."/>
            <person name="Glazer B.T."/>
            <person name="Huber J.A."/>
        </authorList>
    </citation>
    <scope>NUCLEOTIDE SEQUENCE [LARGE SCALE GENOMIC DNA]</scope>
</reference>
<feature type="transmembrane region" description="Helical" evidence="4">
    <location>
        <begin position="37"/>
        <end position="54"/>
    </location>
</feature>
<evidence type="ECO:0000256" key="1">
    <source>
        <dbReference type="ARBA" id="ARBA00023015"/>
    </source>
</evidence>
<feature type="transmembrane region" description="Helical" evidence="4">
    <location>
        <begin position="92"/>
        <end position="111"/>
    </location>
</feature>
<dbReference type="PROSITE" id="PS00041">
    <property type="entry name" value="HTH_ARAC_FAMILY_1"/>
    <property type="match status" value="1"/>
</dbReference>
<dbReference type="AlphaFoldDB" id="A0A2A4XGL9"/>
<proteinExistence type="predicted"/>
<evidence type="ECO:0000256" key="4">
    <source>
        <dbReference type="SAM" id="Phobius"/>
    </source>
</evidence>
<keyword evidence="3" id="KW-0804">Transcription</keyword>
<feature type="transmembrane region" description="Helical" evidence="4">
    <location>
        <begin position="123"/>
        <end position="143"/>
    </location>
</feature>